<dbReference type="InterPro" id="IPR036977">
    <property type="entry name" value="DNA_primase_Znf_CHC2"/>
</dbReference>
<accession>A0A1H4GDV1</accession>
<dbReference type="GO" id="GO:0003677">
    <property type="term" value="F:DNA binding"/>
    <property type="evidence" value="ECO:0007669"/>
    <property type="project" value="InterPro"/>
</dbReference>
<evidence type="ECO:0000259" key="1">
    <source>
        <dbReference type="Pfam" id="PF01807"/>
    </source>
</evidence>
<name>A0A1H4GDV1_9BACE</name>
<evidence type="ECO:0000313" key="3">
    <source>
        <dbReference type="Proteomes" id="UP000183040"/>
    </source>
</evidence>
<sequence>MNILEAKQISIVEYLKQLGYQPTKSKCGQYWFKSPFRSERTASFKVDNNKNEWYDFGVADGGDIILLGKYLFNTSSVSEVLSILSNQVPCADSIRIKPSTIQPPPIEDMFRNVEVIPLNNYALLSYVKSRLVDINLAKQYCHEIHYKLRQRAYFGIAFANRSGGYEIRNSYYKGCYKNKDITMVYMCNGVIQEHICIFEGFMDFLSYLTLEKVDNRFICIESSTDYMILNSIGNLKKCLEELDKFSSIHCYLDNDTAGQKTVETIRGLYDHRVFDESVRYQEYKDLNDYLLGKKK</sequence>
<dbReference type="GO" id="GO:0006260">
    <property type="term" value="P:DNA replication"/>
    <property type="evidence" value="ECO:0007669"/>
    <property type="project" value="InterPro"/>
</dbReference>
<proteinExistence type="predicted"/>
<organism evidence="2 3">
    <name type="scientific">Bacteroides xylanisolvens</name>
    <dbReference type="NCBI Taxonomy" id="371601"/>
    <lineage>
        <taxon>Bacteria</taxon>
        <taxon>Pseudomonadati</taxon>
        <taxon>Bacteroidota</taxon>
        <taxon>Bacteroidia</taxon>
        <taxon>Bacteroidales</taxon>
        <taxon>Bacteroidaceae</taxon>
        <taxon>Bacteroides</taxon>
    </lineage>
</organism>
<dbReference type="SUPFAM" id="SSF56731">
    <property type="entry name" value="DNA primase core"/>
    <property type="match status" value="1"/>
</dbReference>
<feature type="domain" description="Zinc finger CHC2-type" evidence="1">
    <location>
        <begin position="8"/>
        <end position="67"/>
    </location>
</feature>
<dbReference type="Proteomes" id="UP000183040">
    <property type="component" value="Unassembled WGS sequence"/>
</dbReference>
<reference evidence="2 3" key="1">
    <citation type="submission" date="2016-10" db="EMBL/GenBank/DDBJ databases">
        <authorList>
            <person name="de Groot N.N."/>
        </authorList>
    </citation>
    <scope>NUCLEOTIDE SEQUENCE [LARGE SCALE GENOMIC DNA]</scope>
    <source>
        <strain evidence="2 3">NLAE-zl-G339</strain>
    </source>
</reference>
<gene>
    <name evidence="2" type="ORF">SAMN04487924_12871</name>
</gene>
<dbReference type="AlphaFoldDB" id="A0A1H4GDV1"/>
<dbReference type="EMBL" id="FNRP01000028">
    <property type="protein sequence ID" value="SEB07789.1"/>
    <property type="molecule type" value="Genomic_DNA"/>
</dbReference>
<dbReference type="RefSeq" id="WP_074708025.1">
    <property type="nucleotide sequence ID" value="NZ_FNRP01000028.1"/>
</dbReference>
<dbReference type="GO" id="GO:0003899">
    <property type="term" value="F:DNA-directed RNA polymerase activity"/>
    <property type="evidence" value="ECO:0007669"/>
    <property type="project" value="InterPro"/>
</dbReference>
<dbReference type="Gene3D" id="3.40.1360.10">
    <property type="match status" value="1"/>
</dbReference>
<dbReference type="InterPro" id="IPR002694">
    <property type="entry name" value="Znf_CHC2"/>
</dbReference>
<dbReference type="Pfam" id="PF01807">
    <property type="entry name" value="Zn_ribbon_DnaG"/>
    <property type="match status" value="1"/>
</dbReference>
<evidence type="ECO:0000313" key="2">
    <source>
        <dbReference type="EMBL" id="SEB07789.1"/>
    </source>
</evidence>
<dbReference type="GO" id="GO:0008270">
    <property type="term" value="F:zinc ion binding"/>
    <property type="evidence" value="ECO:0007669"/>
    <property type="project" value="InterPro"/>
</dbReference>
<dbReference type="SUPFAM" id="SSF57783">
    <property type="entry name" value="Zinc beta-ribbon"/>
    <property type="match status" value="1"/>
</dbReference>
<protein>
    <submittedName>
        <fullName evidence="2">CHC2 zinc finger</fullName>
    </submittedName>
</protein>
<dbReference type="Pfam" id="PF13155">
    <property type="entry name" value="Toprim_2"/>
    <property type="match status" value="1"/>
</dbReference>
<dbReference type="Gene3D" id="3.90.580.10">
    <property type="entry name" value="Zinc finger, CHC2-type domain"/>
    <property type="match status" value="1"/>
</dbReference>